<dbReference type="AlphaFoldDB" id="A0A0E2E882"/>
<name>A0A0E2E882_TREDN</name>
<reference evidence="2" key="1">
    <citation type="submission" date="2012-01" db="EMBL/GenBank/DDBJ databases">
        <title>The Genome Sequence of Treponema denticola H-22.</title>
        <authorList>
            <consortium name="The Broad Institute Genome Sequencing Platform"/>
            <person name="Earl A."/>
            <person name="Ward D."/>
            <person name="Feldgarden M."/>
            <person name="Gevers D."/>
            <person name="Blanton J.M."/>
            <person name="Fenno C.J."/>
            <person name="Baranova O.V."/>
            <person name="Mathney J."/>
            <person name="Dewhirst F.E."/>
            <person name="Izard J."/>
            <person name="Young S.K."/>
            <person name="Zeng Q."/>
            <person name="Gargeya S."/>
            <person name="Fitzgerald M."/>
            <person name="Haas B."/>
            <person name="Abouelleil A."/>
            <person name="Alvarado L."/>
            <person name="Arachchi H.M."/>
            <person name="Berlin A."/>
            <person name="Chapman S.B."/>
            <person name="Gearin G."/>
            <person name="Goldberg J."/>
            <person name="Griggs A."/>
            <person name="Gujja S."/>
            <person name="Hansen M."/>
            <person name="Heiman D."/>
            <person name="Howarth C."/>
            <person name="Larimer J."/>
            <person name="Lui A."/>
            <person name="MacDonald P.J.P."/>
            <person name="McCowen C."/>
            <person name="Montmayeur A."/>
            <person name="Murphy C."/>
            <person name="Neiman D."/>
            <person name="Pearson M."/>
            <person name="Priest M."/>
            <person name="Roberts A."/>
            <person name="Saif S."/>
            <person name="Shea T."/>
            <person name="Sisk P."/>
            <person name="Stolte C."/>
            <person name="Sykes S."/>
            <person name="Wortman J."/>
            <person name="Nusbaum C."/>
            <person name="Birren B."/>
        </authorList>
    </citation>
    <scope>NUCLEOTIDE SEQUENCE [LARGE SCALE GENOMIC DNA]</scope>
    <source>
        <strain evidence="2">H-22</strain>
    </source>
</reference>
<feature type="transmembrane region" description="Helical" evidence="1">
    <location>
        <begin position="268"/>
        <end position="289"/>
    </location>
</feature>
<feature type="transmembrane region" description="Helical" evidence="1">
    <location>
        <begin position="385"/>
        <end position="404"/>
    </location>
</feature>
<feature type="transmembrane region" description="Helical" evidence="1">
    <location>
        <begin position="200"/>
        <end position="220"/>
    </location>
</feature>
<feature type="transmembrane region" description="Helical" evidence="1">
    <location>
        <begin position="130"/>
        <end position="154"/>
    </location>
</feature>
<proteinExistence type="predicted"/>
<feature type="transmembrane region" description="Helical" evidence="1">
    <location>
        <begin position="504"/>
        <end position="524"/>
    </location>
</feature>
<gene>
    <name evidence="2" type="ORF">HMPREF9726_00463</name>
</gene>
<protein>
    <submittedName>
        <fullName evidence="2">Uncharacterized protein</fullName>
    </submittedName>
</protein>
<dbReference type="RefSeq" id="WP_002683113.1">
    <property type="nucleotide sequence ID" value="NZ_CM001795.1"/>
</dbReference>
<dbReference type="Proteomes" id="UP000011705">
    <property type="component" value="Chromosome"/>
</dbReference>
<evidence type="ECO:0000313" key="2">
    <source>
        <dbReference type="EMBL" id="EMB36271.1"/>
    </source>
</evidence>
<accession>A0A0E2E882</accession>
<keyword evidence="1" id="KW-0472">Membrane</keyword>
<feature type="transmembrane region" description="Helical" evidence="1">
    <location>
        <begin position="48"/>
        <end position="73"/>
    </location>
</feature>
<keyword evidence="1" id="KW-1133">Transmembrane helix</keyword>
<feature type="transmembrane region" description="Helical" evidence="1">
    <location>
        <begin position="459"/>
        <end position="483"/>
    </location>
</feature>
<feature type="transmembrane region" description="Helical" evidence="1">
    <location>
        <begin position="343"/>
        <end position="365"/>
    </location>
</feature>
<feature type="transmembrane region" description="Helical" evidence="1">
    <location>
        <begin position="160"/>
        <end position="188"/>
    </location>
</feature>
<keyword evidence="1" id="KW-0812">Transmembrane</keyword>
<organism evidence="2">
    <name type="scientific">Treponema denticola H-22</name>
    <dbReference type="NCBI Taxonomy" id="999432"/>
    <lineage>
        <taxon>Bacteria</taxon>
        <taxon>Pseudomonadati</taxon>
        <taxon>Spirochaetota</taxon>
        <taxon>Spirochaetia</taxon>
        <taxon>Spirochaetales</taxon>
        <taxon>Treponemataceae</taxon>
        <taxon>Treponema</taxon>
    </lineage>
</organism>
<feature type="transmembrane region" description="Helical" evidence="1">
    <location>
        <begin position="530"/>
        <end position="550"/>
    </location>
</feature>
<feature type="transmembrane region" description="Helical" evidence="1">
    <location>
        <begin position="425"/>
        <end position="453"/>
    </location>
</feature>
<dbReference type="HOGENOM" id="CLU_031634_0_0_12"/>
<comment type="caution">
    <text evidence="2">The sequence shown here is derived from an EMBL/GenBank/DDBJ whole genome shotgun (WGS) entry which is preliminary data.</text>
</comment>
<sequence>MKVFFRLVKIYLASVFNFKNFKAQIQKRKKNGDQTVTKNSKAKMLGMAILFLFVFAEFLFIFGFLIFGLYGTAKAVNNISILFEVTALLISFMSLLFGSMLTISTYYIGEIEEQFLSMPIKPRTLFASKFFANSLNSIITSFAFFAVLMGIYGYMESPPFMFYISAVICALVIPLPMISVCYFFNILIMRFTRVFKSKNVIMAVNGILGMALALGFNYIIQSSSGSDPEALYKMVESKAAAFQNFGSYYPPLKLVGYILSEPTSVLSFLYILLLVAFCAALPALVIGFMSKLYTDSLIGFNEKSIKKLEAKQVSSFLHKNIKKSSPFIAYVKREFRMMNRTPVYLLNGPFSIIFMPILLIVISIAKGLNLNNIPPNIIDFMQGNAGFVITGLAAGFLGSMTNIADTALSRDAKFIPFIKSLPVDIAVYMYAKLAHAMIFALFAIVIGVGFAGFVFKFGLLHIVLSSLVALCFSALVNLVSLFLDTAHPKLHWDNPVAAMKQNTNVLFIMFFNMIILALSAVIVFFSMNSYLWLILIYFCGIPAAVFAVLIKPYGIYAENKIASIEL</sequence>
<dbReference type="PATRIC" id="fig|999432.5.peg.479"/>
<dbReference type="EMBL" id="AGDV01000001">
    <property type="protein sequence ID" value="EMB36271.1"/>
    <property type="molecule type" value="Genomic_DNA"/>
</dbReference>
<evidence type="ECO:0000256" key="1">
    <source>
        <dbReference type="SAM" id="Phobius"/>
    </source>
</evidence>
<feature type="transmembrane region" description="Helical" evidence="1">
    <location>
        <begin position="85"/>
        <end position="109"/>
    </location>
</feature>